<proteinExistence type="predicted"/>
<gene>
    <name evidence="1" type="ORF">Pyn_34414</name>
</gene>
<reference evidence="1 2" key="1">
    <citation type="submission" date="2018-02" db="EMBL/GenBank/DDBJ databases">
        <title>Draft genome of wild Prunus yedoensis var. nudiflora.</title>
        <authorList>
            <person name="Baek S."/>
            <person name="Kim J.-H."/>
            <person name="Choi K."/>
            <person name="Kim G.-B."/>
            <person name="Cho A."/>
            <person name="Jang H."/>
            <person name="Shin C.-H."/>
            <person name="Yu H.-J."/>
            <person name="Mun J.-H."/>
        </authorList>
    </citation>
    <scope>NUCLEOTIDE SEQUENCE [LARGE SCALE GENOMIC DNA]</scope>
    <source>
        <strain evidence="2">cv. Jeju island</strain>
        <tissue evidence="1">Leaf</tissue>
    </source>
</reference>
<organism evidence="1 2">
    <name type="scientific">Prunus yedoensis var. nudiflora</name>
    <dbReference type="NCBI Taxonomy" id="2094558"/>
    <lineage>
        <taxon>Eukaryota</taxon>
        <taxon>Viridiplantae</taxon>
        <taxon>Streptophyta</taxon>
        <taxon>Embryophyta</taxon>
        <taxon>Tracheophyta</taxon>
        <taxon>Spermatophyta</taxon>
        <taxon>Magnoliopsida</taxon>
        <taxon>eudicotyledons</taxon>
        <taxon>Gunneridae</taxon>
        <taxon>Pentapetalae</taxon>
        <taxon>rosids</taxon>
        <taxon>fabids</taxon>
        <taxon>Rosales</taxon>
        <taxon>Rosaceae</taxon>
        <taxon>Amygdaloideae</taxon>
        <taxon>Amygdaleae</taxon>
        <taxon>Prunus</taxon>
    </lineage>
</organism>
<name>A0A314ZPQ4_PRUYE</name>
<dbReference type="AlphaFoldDB" id="A0A314ZPQ4"/>
<protein>
    <submittedName>
        <fullName evidence="1">Uncharacterized protein</fullName>
    </submittedName>
</protein>
<dbReference type="EMBL" id="PJQY01000075">
    <property type="protein sequence ID" value="PQQ19228.1"/>
    <property type="molecule type" value="Genomic_DNA"/>
</dbReference>
<evidence type="ECO:0000313" key="1">
    <source>
        <dbReference type="EMBL" id="PQQ19228.1"/>
    </source>
</evidence>
<keyword evidence="2" id="KW-1185">Reference proteome</keyword>
<evidence type="ECO:0000313" key="2">
    <source>
        <dbReference type="Proteomes" id="UP000250321"/>
    </source>
</evidence>
<accession>A0A314ZPQ4</accession>
<dbReference type="Proteomes" id="UP000250321">
    <property type="component" value="Unassembled WGS sequence"/>
</dbReference>
<sequence length="186" mass="20997">MVLIWGSLSAELGRFRFTPIDAVPSWEWLWLWARLVPWKSKRPLAAGHFGSAACGCRGSSEDAHRPEQRPLGTSKKALPTSCSTVLVPARVVQALKLNIDDMCAPQPPPPSASFQCKLQPWIWFLKCFSHCHIHFPNWVCYMGFYFSFVMGWWKAGLLISSVCYMLGTCKKVSFDILEVLFALLSV</sequence>
<comment type="caution">
    <text evidence="1">The sequence shown here is derived from an EMBL/GenBank/DDBJ whole genome shotgun (WGS) entry which is preliminary data.</text>
</comment>